<gene>
    <name evidence="1" type="ORF">RF11_06228</name>
</gene>
<protein>
    <submittedName>
        <fullName evidence="1">Uncharacterized protein</fullName>
    </submittedName>
</protein>
<evidence type="ECO:0000313" key="1">
    <source>
        <dbReference type="EMBL" id="KII63691.1"/>
    </source>
</evidence>
<organism evidence="1 2">
    <name type="scientific">Thelohanellus kitauei</name>
    <name type="common">Myxosporean</name>
    <dbReference type="NCBI Taxonomy" id="669202"/>
    <lineage>
        <taxon>Eukaryota</taxon>
        <taxon>Metazoa</taxon>
        <taxon>Cnidaria</taxon>
        <taxon>Myxozoa</taxon>
        <taxon>Myxosporea</taxon>
        <taxon>Bivalvulida</taxon>
        <taxon>Platysporina</taxon>
        <taxon>Myxobolidae</taxon>
        <taxon>Thelohanellus</taxon>
    </lineage>
</organism>
<accession>A0A0C2MPY3</accession>
<reference evidence="1 2" key="1">
    <citation type="journal article" date="2014" name="Genome Biol. Evol.">
        <title>The genome of the myxosporean Thelohanellus kitauei shows adaptations to nutrient acquisition within its fish host.</title>
        <authorList>
            <person name="Yang Y."/>
            <person name="Xiong J."/>
            <person name="Zhou Z."/>
            <person name="Huo F."/>
            <person name="Miao W."/>
            <person name="Ran C."/>
            <person name="Liu Y."/>
            <person name="Zhang J."/>
            <person name="Feng J."/>
            <person name="Wang M."/>
            <person name="Wang M."/>
            <person name="Wang L."/>
            <person name="Yao B."/>
        </authorList>
    </citation>
    <scope>NUCLEOTIDE SEQUENCE [LARGE SCALE GENOMIC DNA]</scope>
    <source>
        <strain evidence="1">Wuqing</strain>
    </source>
</reference>
<proteinExistence type="predicted"/>
<evidence type="ECO:0000313" key="2">
    <source>
        <dbReference type="Proteomes" id="UP000031668"/>
    </source>
</evidence>
<dbReference type="EMBL" id="JWZT01004623">
    <property type="protein sequence ID" value="KII63691.1"/>
    <property type="molecule type" value="Genomic_DNA"/>
</dbReference>
<sequence length="207" mass="23671">MATPLSDSFIEDQHLNNNSGRHNRIKPSIKNIRLGFSVDTIDKPRSCEWLSLVSGAKNIYPSSRRDRTHKELCISTNFFIFDHQLPCLDEISDIIQNRIKIISLGSGFLDIPEPVLETPIGLSIHDVMSHELDYSKQFMVLLIEKLKELKLTNYRLTHPDSVKTDFRKLIILQEQSSIESFILNNVISCPGSFISVEDILTRFIPGF</sequence>
<dbReference type="Proteomes" id="UP000031668">
    <property type="component" value="Unassembled WGS sequence"/>
</dbReference>
<dbReference type="AlphaFoldDB" id="A0A0C2MPY3"/>
<keyword evidence="2" id="KW-1185">Reference proteome</keyword>
<name>A0A0C2MPY3_THEKT</name>
<comment type="caution">
    <text evidence="1">The sequence shown here is derived from an EMBL/GenBank/DDBJ whole genome shotgun (WGS) entry which is preliminary data.</text>
</comment>